<reference evidence="3 4" key="1">
    <citation type="submission" date="2010-10" db="EMBL/GenBank/DDBJ databases">
        <title>Complete sequence of Frankia sp. EuI1c.</title>
        <authorList>
            <consortium name="US DOE Joint Genome Institute"/>
            <person name="Lucas S."/>
            <person name="Copeland A."/>
            <person name="Lapidus A."/>
            <person name="Cheng J.-F."/>
            <person name="Bruce D."/>
            <person name="Goodwin L."/>
            <person name="Pitluck S."/>
            <person name="Chertkov O."/>
            <person name="Detter J.C."/>
            <person name="Han C."/>
            <person name="Tapia R."/>
            <person name="Land M."/>
            <person name="Hauser L."/>
            <person name="Jeffries C."/>
            <person name="Kyrpides N."/>
            <person name="Ivanova N."/>
            <person name="Mikhailova N."/>
            <person name="Beauchemin N."/>
            <person name="Sen A."/>
            <person name="Sur S.A."/>
            <person name="Gtari M."/>
            <person name="Wall L."/>
            <person name="Tisa L."/>
            <person name="Woyke T."/>
        </authorList>
    </citation>
    <scope>NUCLEOTIDE SEQUENCE [LARGE SCALE GENOMIC DNA]</scope>
    <source>
        <strain evidence="4">DSM 45817 / CECT 9037 / EuI1c</strain>
    </source>
</reference>
<name>E3JAA1_PSEI1</name>
<dbReference type="Proteomes" id="UP000002484">
    <property type="component" value="Chromosome"/>
</dbReference>
<sequence length="254" mass="26897">MPVGPSELAVRRCRAPVERQIVDLLVGCLVLHGPQSRYLFLGRLAGWSGTSIDVPDLPIGRQWLLALVDLYGRSAAGLAHLPDAARDLGVDEETATALAALVARWEACAAAPHQQAPHQQAPHQQGPHQQATAAWVPADHAARSGPWPAATAAARPRVAAEGPLTEEEVAALTSAFADQTAAGQLLSDAGLRAERQPSWRVNTAEEFWVEVAALVRDGILPDGRARILTAAASRLPDHPVLARDPGDRAARSAD</sequence>
<feature type="domain" description="Effector-associated" evidence="1">
    <location>
        <begin position="163"/>
        <end position="243"/>
    </location>
</feature>
<dbReference type="Pfam" id="PF19956">
    <property type="entry name" value="EAD2"/>
    <property type="match status" value="1"/>
</dbReference>
<proteinExistence type="predicted"/>
<protein>
    <submittedName>
        <fullName evidence="3">Uncharacterized protein</fullName>
    </submittedName>
</protein>
<dbReference type="InterPro" id="IPR045430">
    <property type="entry name" value="EAD1"/>
</dbReference>
<dbReference type="STRING" id="298654.FraEuI1c_2927"/>
<gene>
    <name evidence="3" type="ordered locus">FraEuI1c_2927</name>
</gene>
<dbReference type="Pfam" id="PF19955">
    <property type="entry name" value="EAD1"/>
    <property type="match status" value="1"/>
</dbReference>
<dbReference type="KEGG" id="fri:FraEuI1c_2927"/>
<accession>E3JAA1</accession>
<feature type="domain" description="Effector-associated" evidence="2">
    <location>
        <begin position="22"/>
        <end position="103"/>
    </location>
</feature>
<evidence type="ECO:0000313" key="3">
    <source>
        <dbReference type="EMBL" id="ADP80952.1"/>
    </source>
</evidence>
<dbReference type="AlphaFoldDB" id="E3JAA1"/>
<dbReference type="InParanoid" id="E3JAA1"/>
<evidence type="ECO:0000259" key="2">
    <source>
        <dbReference type="Pfam" id="PF19956"/>
    </source>
</evidence>
<keyword evidence="4" id="KW-1185">Reference proteome</keyword>
<evidence type="ECO:0000313" key="4">
    <source>
        <dbReference type="Proteomes" id="UP000002484"/>
    </source>
</evidence>
<evidence type="ECO:0000259" key="1">
    <source>
        <dbReference type="Pfam" id="PF19955"/>
    </source>
</evidence>
<dbReference type="InterPro" id="IPR045431">
    <property type="entry name" value="EAD2"/>
</dbReference>
<organism evidence="3 4">
    <name type="scientific">Pseudofrankia inefficax (strain DSM 45817 / CECT 9037 / DDB 130130 / EuI1c)</name>
    <name type="common">Frankia inefficax</name>
    <dbReference type="NCBI Taxonomy" id="298654"/>
    <lineage>
        <taxon>Bacteria</taxon>
        <taxon>Bacillati</taxon>
        <taxon>Actinomycetota</taxon>
        <taxon>Actinomycetes</taxon>
        <taxon>Frankiales</taxon>
        <taxon>Frankiaceae</taxon>
        <taxon>Pseudofrankia</taxon>
    </lineage>
</organism>
<dbReference type="EMBL" id="CP002299">
    <property type="protein sequence ID" value="ADP80952.1"/>
    <property type="molecule type" value="Genomic_DNA"/>
</dbReference>
<dbReference type="HOGENOM" id="CLU_1093053_0_0_11"/>